<gene>
    <name evidence="2" type="ORF">E2C01_046497</name>
</gene>
<keyword evidence="3" id="KW-1185">Reference proteome</keyword>
<evidence type="ECO:0000256" key="1">
    <source>
        <dbReference type="SAM" id="MobiDB-lite"/>
    </source>
</evidence>
<evidence type="ECO:0000313" key="2">
    <source>
        <dbReference type="EMBL" id="MPC52625.1"/>
    </source>
</evidence>
<feature type="compositionally biased region" description="Basic and acidic residues" evidence="1">
    <location>
        <begin position="66"/>
        <end position="76"/>
    </location>
</feature>
<name>A0A5B7G5B4_PORTR</name>
<comment type="caution">
    <text evidence="2">The sequence shown here is derived from an EMBL/GenBank/DDBJ whole genome shotgun (WGS) entry which is preliminary data.</text>
</comment>
<evidence type="ECO:0000313" key="3">
    <source>
        <dbReference type="Proteomes" id="UP000324222"/>
    </source>
</evidence>
<dbReference type="AlphaFoldDB" id="A0A5B7G5B4"/>
<sequence>MERPLDVAGGGLEHATPEIGSDTSGGTAPWRDDPPDKSCSSSRTNSPPRPDTEEAAAPAIISNENRSTEIGRDGVRGRGAGRLLPDVEGEIGSWRRN</sequence>
<accession>A0A5B7G5B4</accession>
<dbReference type="Proteomes" id="UP000324222">
    <property type="component" value="Unassembled WGS sequence"/>
</dbReference>
<proteinExistence type="predicted"/>
<protein>
    <submittedName>
        <fullName evidence="2">Uncharacterized protein</fullName>
    </submittedName>
</protein>
<dbReference type="EMBL" id="VSRR010011024">
    <property type="protein sequence ID" value="MPC52625.1"/>
    <property type="molecule type" value="Genomic_DNA"/>
</dbReference>
<feature type="region of interest" description="Disordered" evidence="1">
    <location>
        <begin position="1"/>
        <end position="97"/>
    </location>
</feature>
<reference evidence="2 3" key="1">
    <citation type="submission" date="2019-05" db="EMBL/GenBank/DDBJ databases">
        <title>Another draft genome of Portunus trituberculatus and its Hox gene families provides insights of decapod evolution.</title>
        <authorList>
            <person name="Jeong J.-H."/>
            <person name="Song I."/>
            <person name="Kim S."/>
            <person name="Choi T."/>
            <person name="Kim D."/>
            <person name="Ryu S."/>
            <person name="Kim W."/>
        </authorList>
    </citation>
    <scope>NUCLEOTIDE SEQUENCE [LARGE SCALE GENOMIC DNA]</scope>
    <source>
        <tissue evidence="2">Muscle</tissue>
    </source>
</reference>
<organism evidence="2 3">
    <name type="scientific">Portunus trituberculatus</name>
    <name type="common">Swimming crab</name>
    <name type="synonym">Neptunus trituberculatus</name>
    <dbReference type="NCBI Taxonomy" id="210409"/>
    <lineage>
        <taxon>Eukaryota</taxon>
        <taxon>Metazoa</taxon>
        <taxon>Ecdysozoa</taxon>
        <taxon>Arthropoda</taxon>
        <taxon>Crustacea</taxon>
        <taxon>Multicrustacea</taxon>
        <taxon>Malacostraca</taxon>
        <taxon>Eumalacostraca</taxon>
        <taxon>Eucarida</taxon>
        <taxon>Decapoda</taxon>
        <taxon>Pleocyemata</taxon>
        <taxon>Brachyura</taxon>
        <taxon>Eubrachyura</taxon>
        <taxon>Portunoidea</taxon>
        <taxon>Portunidae</taxon>
        <taxon>Portuninae</taxon>
        <taxon>Portunus</taxon>
    </lineage>
</organism>